<comment type="caution">
    <text evidence="5">The sequence shown here is derived from an EMBL/GenBank/DDBJ whole genome shotgun (WGS) entry which is preliminary data.</text>
</comment>
<keyword evidence="2" id="KW-0863">Zinc-finger</keyword>
<feature type="compositionally biased region" description="Low complexity" evidence="4">
    <location>
        <begin position="94"/>
        <end position="104"/>
    </location>
</feature>
<keyword evidence="6" id="KW-1185">Reference proteome</keyword>
<dbReference type="InterPro" id="IPR013083">
    <property type="entry name" value="Znf_RING/FYVE/PHD"/>
</dbReference>
<feature type="region of interest" description="Disordered" evidence="4">
    <location>
        <begin position="1"/>
        <end position="130"/>
    </location>
</feature>
<protein>
    <recommendedName>
        <fullName evidence="7">RING-type domain-containing protein</fullName>
    </recommendedName>
</protein>
<dbReference type="Gene3D" id="3.30.40.10">
    <property type="entry name" value="Zinc/RING finger domain, C3HC4 (zinc finger)"/>
    <property type="match status" value="1"/>
</dbReference>
<dbReference type="Proteomes" id="UP001153269">
    <property type="component" value="Unassembled WGS sequence"/>
</dbReference>
<dbReference type="InterPro" id="IPR017907">
    <property type="entry name" value="Znf_RING_CS"/>
</dbReference>
<evidence type="ECO:0000256" key="3">
    <source>
        <dbReference type="ARBA" id="ARBA00022833"/>
    </source>
</evidence>
<evidence type="ECO:0000313" key="5">
    <source>
        <dbReference type="EMBL" id="CAB1422981.1"/>
    </source>
</evidence>
<keyword evidence="3" id="KW-0862">Zinc</keyword>
<keyword evidence="1" id="KW-0479">Metal-binding</keyword>
<proteinExistence type="predicted"/>
<dbReference type="PROSITE" id="PS00518">
    <property type="entry name" value="ZF_RING_1"/>
    <property type="match status" value="1"/>
</dbReference>
<sequence>MADNKDEEDMKPSSNSDSVPSAQDNEQPETKKENAVIVIEVDVKGSEETGPNENTKEAPTPTSDGGGASSGASAGAESNGRASNAASPTATNGSAAEPSAAEAPTAGDASSGGLATEMSPPPTAPAATPVSAPINLLDTCAVCKQSLQCRDCEPKLLPCLHSFCLKCIPQPERQISVQVPGPHGQTDTHIDGFRELVTLGGVDIRV</sequence>
<dbReference type="GO" id="GO:0008270">
    <property type="term" value="F:zinc ion binding"/>
    <property type="evidence" value="ECO:0007669"/>
    <property type="project" value="UniProtKB-KW"/>
</dbReference>
<name>A0A9N7U2U2_PLEPL</name>
<dbReference type="SUPFAM" id="SSF57850">
    <property type="entry name" value="RING/U-box"/>
    <property type="match status" value="1"/>
</dbReference>
<evidence type="ECO:0008006" key="7">
    <source>
        <dbReference type="Google" id="ProtNLM"/>
    </source>
</evidence>
<gene>
    <name evidence="5" type="ORF">PLEPLA_LOCUS10899</name>
</gene>
<reference evidence="5" key="1">
    <citation type="submission" date="2020-03" db="EMBL/GenBank/DDBJ databases">
        <authorList>
            <person name="Weist P."/>
        </authorList>
    </citation>
    <scope>NUCLEOTIDE SEQUENCE</scope>
</reference>
<accession>A0A9N7U2U2</accession>
<evidence type="ECO:0000256" key="1">
    <source>
        <dbReference type="ARBA" id="ARBA00022723"/>
    </source>
</evidence>
<evidence type="ECO:0000313" key="6">
    <source>
        <dbReference type="Proteomes" id="UP001153269"/>
    </source>
</evidence>
<evidence type="ECO:0000256" key="4">
    <source>
        <dbReference type="SAM" id="MobiDB-lite"/>
    </source>
</evidence>
<feature type="compositionally biased region" description="Low complexity" evidence="4">
    <location>
        <begin position="70"/>
        <end position="87"/>
    </location>
</feature>
<dbReference type="AlphaFoldDB" id="A0A9N7U2U2"/>
<dbReference type="EMBL" id="CADEAL010000626">
    <property type="protein sequence ID" value="CAB1422981.1"/>
    <property type="molecule type" value="Genomic_DNA"/>
</dbReference>
<feature type="compositionally biased region" description="Polar residues" evidence="4">
    <location>
        <begin position="12"/>
        <end position="25"/>
    </location>
</feature>
<organism evidence="5 6">
    <name type="scientific">Pleuronectes platessa</name>
    <name type="common">European plaice</name>
    <dbReference type="NCBI Taxonomy" id="8262"/>
    <lineage>
        <taxon>Eukaryota</taxon>
        <taxon>Metazoa</taxon>
        <taxon>Chordata</taxon>
        <taxon>Craniata</taxon>
        <taxon>Vertebrata</taxon>
        <taxon>Euteleostomi</taxon>
        <taxon>Actinopterygii</taxon>
        <taxon>Neopterygii</taxon>
        <taxon>Teleostei</taxon>
        <taxon>Neoteleostei</taxon>
        <taxon>Acanthomorphata</taxon>
        <taxon>Carangaria</taxon>
        <taxon>Pleuronectiformes</taxon>
        <taxon>Pleuronectoidei</taxon>
        <taxon>Pleuronectidae</taxon>
        <taxon>Pleuronectes</taxon>
    </lineage>
</organism>
<evidence type="ECO:0000256" key="2">
    <source>
        <dbReference type="ARBA" id="ARBA00022771"/>
    </source>
</evidence>